<reference evidence="4" key="1">
    <citation type="submission" date="2021-06" db="EMBL/GenBank/DDBJ databases">
        <title>Comparative genomics, transcriptomics and evolutionary studies reveal genomic signatures of adaptation to plant cell wall in hemibiotrophic fungi.</title>
        <authorList>
            <consortium name="DOE Joint Genome Institute"/>
            <person name="Baroncelli R."/>
            <person name="Diaz J.F."/>
            <person name="Benocci T."/>
            <person name="Peng M."/>
            <person name="Battaglia E."/>
            <person name="Haridas S."/>
            <person name="Andreopoulos W."/>
            <person name="Labutti K."/>
            <person name="Pangilinan J."/>
            <person name="Floch G.L."/>
            <person name="Makela M.R."/>
            <person name="Henrissat B."/>
            <person name="Grigoriev I.V."/>
            <person name="Crouch J.A."/>
            <person name="De Vries R.P."/>
            <person name="Sukno S.A."/>
            <person name="Thon M.R."/>
        </authorList>
    </citation>
    <scope>NUCLEOTIDE SEQUENCE</scope>
    <source>
        <strain evidence="4">MAFF235873</strain>
    </source>
</reference>
<dbReference type="PROSITE" id="PS50065">
    <property type="entry name" value="HMG_COA_REDUCTASE_4"/>
    <property type="match status" value="1"/>
</dbReference>
<dbReference type="InterPro" id="IPR023076">
    <property type="entry name" value="HMG_CoA_Rdtase_CS"/>
</dbReference>
<dbReference type="EMBL" id="MU843016">
    <property type="protein sequence ID" value="KAK2023010.1"/>
    <property type="molecule type" value="Genomic_DNA"/>
</dbReference>
<accession>A0AAD9LYI7</accession>
<dbReference type="InterPro" id="IPR023074">
    <property type="entry name" value="HMG_CoA_Rdtase_cat_sf"/>
</dbReference>
<dbReference type="Gene3D" id="3.30.70.420">
    <property type="entry name" value="Hydroxymethylglutaryl-CoA reductase, class I/II, NAD/NADP-binding domain"/>
    <property type="match status" value="1"/>
</dbReference>
<dbReference type="EC" id="1.1.1.34" evidence="2"/>
<dbReference type="PRINTS" id="PR00071">
    <property type="entry name" value="HMGCOARDTASE"/>
</dbReference>
<gene>
    <name evidence="4" type="ORF">LX32DRAFT_601669</name>
</gene>
<dbReference type="InterPro" id="IPR009023">
    <property type="entry name" value="HMG_CoA_Rdtase_NAD(P)-bd_sf"/>
</dbReference>
<dbReference type="PROSITE" id="PS00318">
    <property type="entry name" value="HMG_COA_REDUCTASE_2"/>
    <property type="match status" value="1"/>
</dbReference>
<evidence type="ECO:0000313" key="5">
    <source>
        <dbReference type="Proteomes" id="UP001232148"/>
    </source>
</evidence>
<sequence length="383" mass="40409">MDAIRRTFAALFAGTTDPRLNGIKVENLVGFAKVPLGIAGPLRVEGQHQRGTVFAPLATTEATLVASCARGCKALQACGGVRAAVLGHGMSRAPVFRFADVGDAVAFHAAVLAGEDNAGAGSSLVDAWRRSAESTSRFARLVKVTPHVIGKTVHVKFTYTSGDAAGQNMTTIATHKALSDFMNSPAAAEYRVVGFQLEGQMASDKKMSWGNVLEPRGVQTLVWATLTNEACTKVLGITTAELDKTMTIGREGAIRNGLQGNNINTANIMAAMFLACGQDVASVVESGWSHLTHEYNAETGELSLSLFFPSLLVGTMGGGTSLETQKYCLDLIHCSGADKKYALAETIAAFALALDLSTVSAIGNNSFSQSHERLARNPRSSRL</sequence>
<dbReference type="Gene3D" id="3.90.770.10">
    <property type="entry name" value="3-hydroxy-3-methylglutaryl-coenzyme A Reductase, Chain A, domain 2"/>
    <property type="match status" value="1"/>
</dbReference>
<dbReference type="InterPro" id="IPR009029">
    <property type="entry name" value="HMG_CoA_Rdtase_sub-bd_dom_sf"/>
</dbReference>
<dbReference type="GO" id="GO:0004420">
    <property type="term" value="F:hydroxymethylglutaryl-CoA reductase (NADPH) activity"/>
    <property type="evidence" value="ECO:0007669"/>
    <property type="project" value="UniProtKB-EC"/>
</dbReference>
<evidence type="ECO:0000256" key="2">
    <source>
        <dbReference type="ARBA" id="ARBA00012999"/>
    </source>
</evidence>
<evidence type="ECO:0000313" key="4">
    <source>
        <dbReference type="EMBL" id="KAK2023010.1"/>
    </source>
</evidence>
<evidence type="ECO:0000256" key="3">
    <source>
        <dbReference type="ARBA" id="ARBA00023002"/>
    </source>
</evidence>
<proteinExistence type="inferred from homology"/>
<dbReference type="SUPFAM" id="SSF55035">
    <property type="entry name" value="NAD-binding domain of HMG-CoA reductase"/>
    <property type="match status" value="1"/>
</dbReference>
<dbReference type="SUPFAM" id="SSF56542">
    <property type="entry name" value="Substrate-binding domain of HMG-CoA reductase"/>
    <property type="match status" value="1"/>
</dbReference>
<dbReference type="InterPro" id="IPR002202">
    <property type="entry name" value="HMG_CoA_Rdtase"/>
</dbReference>
<keyword evidence="3" id="KW-0560">Oxidoreductase</keyword>
<organism evidence="4 5">
    <name type="scientific">Colletotrichum zoysiae</name>
    <dbReference type="NCBI Taxonomy" id="1216348"/>
    <lineage>
        <taxon>Eukaryota</taxon>
        <taxon>Fungi</taxon>
        <taxon>Dikarya</taxon>
        <taxon>Ascomycota</taxon>
        <taxon>Pezizomycotina</taxon>
        <taxon>Sordariomycetes</taxon>
        <taxon>Hypocreomycetidae</taxon>
        <taxon>Glomerellales</taxon>
        <taxon>Glomerellaceae</taxon>
        <taxon>Colletotrichum</taxon>
        <taxon>Colletotrichum graminicola species complex</taxon>
    </lineage>
</organism>
<dbReference type="PANTHER" id="PTHR10572">
    <property type="entry name" value="3-HYDROXY-3-METHYLGLUTARYL-COENZYME A REDUCTASE"/>
    <property type="match status" value="1"/>
</dbReference>
<name>A0AAD9LYI7_9PEZI</name>
<dbReference type="Proteomes" id="UP001232148">
    <property type="component" value="Unassembled WGS sequence"/>
</dbReference>
<protein>
    <recommendedName>
        <fullName evidence="2">hydroxymethylglutaryl-CoA reductase (NADPH)</fullName>
        <ecNumber evidence="2">1.1.1.34</ecNumber>
    </recommendedName>
</protein>
<dbReference type="GO" id="GO:0015936">
    <property type="term" value="P:coenzyme A metabolic process"/>
    <property type="evidence" value="ECO:0007669"/>
    <property type="project" value="InterPro"/>
</dbReference>
<dbReference type="AlphaFoldDB" id="A0AAD9LYI7"/>
<dbReference type="Pfam" id="PF00368">
    <property type="entry name" value="HMG-CoA_red"/>
    <property type="match status" value="1"/>
</dbReference>
<comment type="caution">
    <text evidence="4">The sequence shown here is derived from an EMBL/GenBank/DDBJ whole genome shotgun (WGS) entry which is preliminary data.</text>
</comment>
<comment type="similarity">
    <text evidence="1">Belongs to the HMG-CoA reductase family.</text>
</comment>
<evidence type="ECO:0000256" key="1">
    <source>
        <dbReference type="ARBA" id="ARBA00007661"/>
    </source>
</evidence>
<keyword evidence="5" id="KW-1185">Reference proteome</keyword>
<dbReference type="PANTHER" id="PTHR10572:SF24">
    <property type="entry name" value="3-HYDROXY-3-METHYLGLUTARYL-COENZYME A REDUCTASE"/>
    <property type="match status" value="1"/>
</dbReference>